<keyword evidence="8 12" id="KW-0448">Lipopolysaccharide biosynthesis</keyword>
<gene>
    <name evidence="12 14" type="primary">wecA</name>
    <name evidence="14" type="ORF">J1N51_03890</name>
</gene>
<feature type="transmembrane region" description="Helical" evidence="12">
    <location>
        <begin position="69"/>
        <end position="87"/>
    </location>
</feature>
<evidence type="ECO:0000256" key="10">
    <source>
        <dbReference type="ARBA" id="ARBA00023136"/>
    </source>
</evidence>
<dbReference type="GO" id="GO:0036380">
    <property type="term" value="F:UDP-N-acetylglucosamine-undecaprenyl-phosphate N-acetylglucosaminephosphotransferase activity"/>
    <property type="evidence" value="ECO:0007669"/>
    <property type="project" value="UniProtKB-UniRule"/>
</dbReference>
<feature type="transmembrane region" description="Helical" evidence="12">
    <location>
        <begin position="184"/>
        <end position="204"/>
    </location>
</feature>
<reference evidence="14" key="1">
    <citation type="submission" date="2021-03" db="EMBL/GenBank/DDBJ databases">
        <title>Description of Psychrosphaera ytuae sp. nov. isolated from deep sea sediment of South China Sea.</title>
        <authorList>
            <person name="Zhang J."/>
            <person name="Xu X.-D."/>
        </authorList>
    </citation>
    <scope>NUCLEOTIDE SEQUENCE</scope>
    <source>
        <strain evidence="14">MTZ26</strain>
    </source>
</reference>
<evidence type="ECO:0000256" key="12">
    <source>
        <dbReference type="HAMAP-Rule" id="MF_02030"/>
    </source>
</evidence>
<dbReference type="GO" id="GO:0016757">
    <property type="term" value="F:glycosyltransferase activity"/>
    <property type="evidence" value="ECO:0007669"/>
    <property type="project" value="UniProtKB-KW"/>
</dbReference>
<evidence type="ECO:0000256" key="3">
    <source>
        <dbReference type="ARBA" id="ARBA00022519"/>
    </source>
</evidence>
<feature type="transmembrane region" description="Helical" evidence="12">
    <location>
        <begin position="294"/>
        <end position="314"/>
    </location>
</feature>
<keyword evidence="15" id="KW-1185">Reference proteome</keyword>
<evidence type="ECO:0000256" key="8">
    <source>
        <dbReference type="ARBA" id="ARBA00022985"/>
    </source>
</evidence>
<evidence type="ECO:0000256" key="4">
    <source>
        <dbReference type="ARBA" id="ARBA00022676"/>
    </source>
</evidence>
<comment type="cofactor">
    <cofactor evidence="12">
        <name>Mn(2+)</name>
        <dbReference type="ChEBI" id="CHEBI:29035"/>
    </cofactor>
</comment>
<evidence type="ECO:0000256" key="13">
    <source>
        <dbReference type="PIRSR" id="PIRSR600715-1"/>
    </source>
</evidence>
<evidence type="ECO:0000256" key="2">
    <source>
        <dbReference type="ARBA" id="ARBA00022475"/>
    </source>
</evidence>
<dbReference type="GO" id="GO:0009243">
    <property type="term" value="P:O antigen biosynthetic process"/>
    <property type="evidence" value="ECO:0007669"/>
    <property type="project" value="UniProtKB-UniRule"/>
</dbReference>
<keyword evidence="9 12" id="KW-1133">Transmembrane helix</keyword>
<evidence type="ECO:0000313" key="14">
    <source>
        <dbReference type="EMBL" id="QTH64619.1"/>
    </source>
</evidence>
<dbReference type="PANTHER" id="PTHR22926:SF3">
    <property type="entry name" value="UNDECAPRENYL-PHOSPHATE ALPHA-N-ACETYLGLUCOSAMINYL 1-PHOSPHATE TRANSFERASE"/>
    <property type="match status" value="1"/>
</dbReference>
<dbReference type="Pfam" id="PF00953">
    <property type="entry name" value="Glycos_transf_4"/>
    <property type="match status" value="1"/>
</dbReference>
<dbReference type="GO" id="GO:0071555">
    <property type="term" value="P:cell wall organization"/>
    <property type="evidence" value="ECO:0007669"/>
    <property type="project" value="TreeGrafter"/>
</dbReference>
<keyword evidence="5 12" id="KW-0808">Transferase</keyword>
<feature type="transmembrane region" description="Helical" evidence="12">
    <location>
        <begin position="99"/>
        <end position="121"/>
    </location>
</feature>
<dbReference type="Proteomes" id="UP000682739">
    <property type="component" value="Chromosome"/>
</dbReference>
<feature type="transmembrane region" description="Helical" evidence="12">
    <location>
        <begin position="43"/>
        <end position="63"/>
    </location>
</feature>
<comment type="function">
    <text evidence="12">Catalyzes the transfer of the GlcNAc-1-phosphate moiety from UDP-GlcNAc onto the carrier lipid undecaprenyl phosphate (C55-P), yielding GlcNAc-pyrophosphoryl-undecaprenyl (GlcNAc-PP-C55).</text>
</comment>
<dbReference type="GO" id="GO:0044038">
    <property type="term" value="P:cell wall macromolecule biosynthetic process"/>
    <property type="evidence" value="ECO:0007669"/>
    <property type="project" value="TreeGrafter"/>
</dbReference>
<feature type="binding site" evidence="13">
    <location>
        <position position="151"/>
    </location>
    <ligand>
        <name>Mg(2+)</name>
        <dbReference type="ChEBI" id="CHEBI:18420"/>
    </ligand>
</feature>
<comment type="pathway">
    <text evidence="12">Bacterial outer membrane biogenesis; LPS O-antigen biosynthesis.</text>
</comment>
<feature type="transmembrane region" description="Helical" evidence="12">
    <location>
        <begin position="211"/>
        <end position="229"/>
    </location>
</feature>
<accession>A0A975HKS9</accession>
<feature type="transmembrane region" description="Helical" evidence="12">
    <location>
        <begin position="6"/>
        <end position="22"/>
    </location>
</feature>
<dbReference type="KEGG" id="psym:J1N51_03890"/>
<comment type="cofactor">
    <cofactor evidence="12 13">
        <name>Mg(2+)</name>
        <dbReference type="ChEBI" id="CHEBI:18420"/>
    </cofactor>
</comment>
<dbReference type="HAMAP" id="MF_02030">
    <property type="entry name" value="WecA_Gammaproteo"/>
    <property type="match status" value="1"/>
</dbReference>
<comment type="similarity">
    <text evidence="12">Belongs to the glycosyltransferase 4 family. WecA subfamily.</text>
</comment>
<keyword evidence="11 12" id="KW-0464">Manganese</keyword>
<feature type="binding site" evidence="13">
    <location>
        <position position="215"/>
    </location>
    <ligand>
        <name>Mg(2+)</name>
        <dbReference type="ChEBI" id="CHEBI:18420"/>
    </ligand>
</feature>
<feature type="transmembrane region" description="Helical" evidence="12">
    <location>
        <begin position="241"/>
        <end position="262"/>
    </location>
</feature>
<dbReference type="RefSeq" id="WP_208832673.1">
    <property type="nucleotide sequence ID" value="NZ_CP072110.1"/>
</dbReference>
<keyword evidence="10 12" id="KW-0472">Membrane</keyword>
<evidence type="ECO:0000256" key="5">
    <source>
        <dbReference type="ARBA" id="ARBA00022679"/>
    </source>
</evidence>
<dbReference type="GO" id="GO:0005886">
    <property type="term" value="C:plasma membrane"/>
    <property type="evidence" value="ECO:0007669"/>
    <property type="project" value="UniProtKB-SubCell"/>
</dbReference>
<dbReference type="InterPro" id="IPR000715">
    <property type="entry name" value="Glycosyl_transferase_4"/>
</dbReference>
<dbReference type="CDD" id="cd06853">
    <property type="entry name" value="GT_WecA_like"/>
    <property type="match status" value="1"/>
</dbReference>
<dbReference type="EC" id="2.7.8.33" evidence="12"/>
<dbReference type="GO" id="GO:0009276">
    <property type="term" value="C:Gram-negative-bacterium-type cell wall"/>
    <property type="evidence" value="ECO:0007669"/>
    <property type="project" value="InterPro"/>
</dbReference>
<comment type="subcellular location">
    <subcellularLocation>
        <location evidence="12">Cell inner membrane</location>
        <topology evidence="12">Multi-pass membrane protein</topology>
    </subcellularLocation>
    <subcellularLocation>
        <location evidence="1">Cell membrane</location>
        <topology evidence="1">Multi-pass membrane protein</topology>
    </subcellularLocation>
</comment>
<dbReference type="GO" id="GO:0000287">
    <property type="term" value="F:magnesium ion binding"/>
    <property type="evidence" value="ECO:0007669"/>
    <property type="project" value="InterPro"/>
</dbReference>
<feature type="transmembrane region" description="Helical" evidence="12">
    <location>
        <begin position="158"/>
        <end position="178"/>
    </location>
</feature>
<comment type="catalytic activity">
    <reaction evidence="12">
        <text>di-trans,octa-cis-undecaprenyl phosphate + UDP-N-acetyl-alpha-D-glucosamine = N-acetyl-alpha-D-glucosaminyl-di-trans,octa-cis-undecaprenyl diphosphate + UMP</text>
        <dbReference type="Rhea" id="RHEA:28090"/>
        <dbReference type="ChEBI" id="CHEBI:57705"/>
        <dbReference type="ChEBI" id="CHEBI:57865"/>
        <dbReference type="ChEBI" id="CHEBI:60392"/>
        <dbReference type="ChEBI" id="CHEBI:62959"/>
        <dbReference type="EC" id="2.7.8.33"/>
    </reaction>
</comment>
<keyword evidence="4 12" id="KW-0328">Glycosyltransferase</keyword>
<evidence type="ECO:0000256" key="11">
    <source>
        <dbReference type="ARBA" id="ARBA00023211"/>
    </source>
</evidence>
<name>A0A975HKS9_9GAMM</name>
<protein>
    <recommendedName>
        <fullName evidence="12">Undecaprenyl-phosphate alpha-N-acetylglucosaminyl 1-phosphate transferase</fullName>
        <ecNumber evidence="12">2.7.8.33</ecNumber>
    </recommendedName>
    <alternativeName>
        <fullName evidence="12">UDP-GlcNAc:undecaprenyl-phosphate GlcNAc-1-phosphate transferase</fullName>
    </alternativeName>
    <alternativeName>
        <fullName evidence="12">Undecaprenyl-phosphate GlcNAc-1-phosphate transferase</fullName>
    </alternativeName>
</protein>
<dbReference type="GO" id="GO:0030145">
    <property type="term" value="F:manganese ion binding"/>
    <property type="evidence" value="ECO:0007669"/>
    <property type="project" value="InterPro"/>
</dbReference>
<dbReference type="PANTHER" id="PTHR22926">
    <property type="entry name" value="PHOSPHO-N-ACETYLMURAMOYL-PENTAPEPTIDE-TRANSFERASE"/>
    <property type="match status" value="1"/>
</dbReference>
<keyword evidence="3 12" id="KW-0997">Cell inner membrane</keyword>
<proteinExistence type="inferred from homology"/>
<dbReference type="AlphaFoldDB" id="A0A975HKS9"/>
<feature type="transmembrane region" description="Helical" evidence="12">
    <location>
        <begin position="133"/>
        <end position="151"/>
    </location>
</feature>
<evidence type="ECO:0000256" key="1">
    <source>
        <dbReference type="ARBA" id="ARBA00004651"/>
    </source>
</evidence>
<keyword evidence="6 12" id="KW-0812">Transmembrane</keyword>
<keyword evidence="2 12" id="KW-1003">Cell membrane</keyword>
<sequence>MDYPFVEFLFVFFVAASSLYIFRKIGKAIGLVDKPNARKHHDGAVPLIGGVSICFTVVHYLYFNPVLNGYNNLFIAAIVILTVLGAVDDRFDVSFKFRILVQAIISVVMIHYSGIMLADLGNLFGLGNIELGWLGWPVTVLAVVGAINAFNMVDGIDGLLGGLSIVTFGSVAVLMGWTGQEGKLYISLLFLVAIIPFIFLNLGIIGRERKVFMGDAGSMMIGFTVVWLLLGASQEQSANTIRPVTCLWLIAIPLFDMASIVIRRVRRGHSPFYPDRDHIHHILQRFEFSDMRSLVLICSIAILLAGFGVIGEVYKVPESVMFISFLVTFVVYHLTLKQLCVARPHDLPSEAGSLKSSDQQA</sequence>
<organism evidence="14 15">
    <name type="scientific">Psychrosphaera ytuae</name>
    <dbReference type="NCBI Taxonomy" id="2820710"/>
    <lineage>
        <taxon>Bacteria</taxon>
        <taxon>Pseudomonadati</taxon>
        <taxon>Pseudomonadota</taxon>
        <taxon>Gammaproteobacteria</taxon>
        <taxon>Alteromonadales</taxon>
        <taxon>Pseudoalteromonadaceae</taxon>
        <taxon>Psychrosphaera</taxon>
    </lineage>
</organism>
<dbReference type="InterPro" id="IPR012750">
    <property type="entry name" value="ECA_WecA-rel"/>
</dbReference>
<evidence type="ECO:0000256" key="7">
    <source>
        <dbReference type="ARBA" id="ARBA00022842"/>
    </source>
</evidence>
<feature type="transmembrane region" description="Helical" evidence="12">
    <location>
        <begin position="320"/>
        <end position="336"/>
    </location>
</feature>
<keyword evidence="13" id="KW-0479">Metal-binding</keyword>
<evidence type="ECO:0000256" key="6">
    <source>
        <dbReference type="ARBA" id="ARBA00022692"/>
    </source>
</evidence>
<evidence type="ECO:0000313" key="15">
    <source>
        <dbReference type="Proteomes" id="UP000682739"/>
    </source>
</evidence>
<dbReference type="EMBL" id="CP072110">
    <property type="protein sequence ID" value="QTH64619.1"/>
    <property type="molecule type" value="Genomic_DNA"/>
</dbReference>
<dbReference type="NCBIfam" id="TIGR02380">
    <property type="entry name" value="ECA_wecA"/>
    <property type="match status" value="1"/>
</dbReference>
<keyword evidence="7 12" id="KW-0460">Magnesium</keyword>
<evidence type="ECO:0000256" key="9">
    <source>
        <dbReference type="ARBA" id="ARBA00022989"/>
    </source>
</evidence>